<protein>
    <recommendedName>
        <fullName evidence="10">Elongation of fatty acids protein</fullName>
        <ecNumber evidence="10">2.3.1.-</ecNumber>
    </recommendedName>
</protein>
<dbReference type="EMBL" id="FM992690">
    <property type="protein sequence ID" value="CAX43027.1"/>
    <property type="molecule type" value="Genomic_DNA"/>
</dbReference>
<dbReference type="PANTHER" id="PTHR11157:SF169">
    <property type="entry name" value="ELONGATION OF FATTY ACIDS PROTEIN"/>
    <property type="match status" value="1"/>
</dbReference>
<evidence type="ECO:0000313" key="12">
    <source>
        <dbReference type="EMBL" id="CAX43027.1"/>
    </source>
</evidence>
<comment type="catalytic activity">
    <reaction evidence="10">
        <text>an acyl-CoA + malonyl-CoA + H(+) = a 3-oxoacyl-CoA + CO2 + CoA</text>
        <dbReference type="Rhea" id="RHEA:50252"/>
        <dbReference type="ChEBI" id="CHEBI:15378"/>
        <dbReference type="ChEBI" id="CHEBI:16526"/>
        <dbReference type="ChEBI" id="CHEBI:57287"/>
        <dbReference type="ChEBI" id="CHEBI:57384"/>
        <dbReference type="ChEBI" id="CHEBI:58342"/>
        <dbReference type="ChEBI" id="CHEBI:90726"/>
    </reaction>
    <physiologicalReaction direction="left-to-right" evidence="10">
        <dbReference type="Rhea" id="RHEA:50253"/>
    </physiologicalReaction>
</comment>
<dbReference type="AlphaFoldDB" id="B9WEB6"/>
<dbReference type="GO" id="GO:0005789">
    <property type="term" value="C:endoplasmic reticulum membrane"/>
    <property type="evidence" value="ECO:0007669"/>
    <property type="project" value="TreeGrafter"/>
</dbReference>
<evidence type="ECO:0000256" key="5">
    <source>
        <dbReference type="ARBA" id="ARBA00022832"/>
    </source>
</evidence>
<sequence>MLAKFKSPNAEVWKTFPPFDTPIPSSPFDNEILKKIYYTSMNVTTPLTIAIIYFTSVHFINSIIRNKQIVKYNKTKTETTTKIDITKLEDKKLQKILPTVPNPIAKTSIFKIFVLLHNILLCLYSVWTFLGILHTITTTMNLFEGNFFQSLVNSNNYQTKKLDSFIHSVCDPKIGIFSRLLTNEQGLHNLEIFGWWFYISKFYEVLDTVIILLKGRPSSLLQSYHHAGAMMCMWAGIRYQSPPIWIFVVFNSFIHSLMYFYFSLNCLKITVPNFFKRILTTMQITQFIVGGSIAILHSFVWIVDTSHVINPDNLKWVSCISTPDQALPILINVLYLLPLTALFTAFYIESYLKKKSA</sequence>
<evidence type="ECO:0000256" key="8">
    <source>
        <dbReference type="ARBA" id="ARBA00023136"/>
    </source>
</evidence>
<dbReference type="InterPro" id="IPR002076">
    <property type="entry name" value="ELO_fam"/>
</dbReference>
<keyword evidence="4 10" id="KW-0812">Transmembrane</keyword>
<dbReference type="GO" id="GO:0042761">
    <property type="term" value="P:very long-chain fatty acid biosynthetic process"/>
    <property type="evidence" value="ECO:0007669"/>
    <property type="project" value="TreeGrafter"/>
</dbReference>
<comment type="subcellular location">
    <subcellularLocation>
        <location evidence="1">Membrane</location>
        <topology evidence="1">Multi-pass membrane protein</topology>
    </subcellularLocation>
</comment>
<evidence type="ECO:0000256" key="10">
    <source>
        <dbReference type="RuleBase" id="RU361115"/>
    </source>
</evidence>
<dbReference type="CGD" id="CAL0000167300">
    <property type="gene designation" value="Cd36_85260"/>
</dbReference>
<keyword evidence="2 10" id="KW-0444">Lipid biosynthesis</keyword>
<evidence type="ECO:0000256" key="9">
    <source>
        <dbReference type="ARBA" id="ARBA00023160"/>
    </source>
</evidence>
<keyword evidence="5 10" id="KW-0276">Fatty acid metabolism</keyword>
<dbReference type="GO" id="GO:0034626">
    <property type="term" value="P:fatty acid elongation, polyunsaturated fatty acid"/>
    <property type="evidence" value="ECO:0007669"/>
    <property type="project" value="TreeGrafter"/>
</dbReference>
<proteinExistence type="inferred from homology"/>
<evidence type="ECO:0000313" key="11">
    <source>
        <dbReference type="CGD" id="CAL0000167300"/>
    </source>
</evidence>
<dbReference type="GO" id="GO:0009922">
    <property type="term" value="F:fatty acid elongase activity"/>
    <property type="evidence" value="ECO:0007669"/>
    <property type="project" value="InterPro"/>
</dbReference>
<keyword evidence="7 10" id="KW-0443">Lipid metabolism</keyword>
<keyword evidence="6 10" id="KW-1133">Transmembrane helix</keyword>
<evidence type="ECO:0000256" key="6">
    <source>
        <dbReference type="ARBA" id="ARBA00022989"/>
    </source>
</evidence>
<feature type="transmembrane region" description="Helical" evidence="10">
    <location>
        <begin position="112"/>
        <end position="136"/>
    </location>
</feature>
<evidence type="ECO:0000256" key="3">
    <source>
        <dbReference type="ARBA" id="ARBA00022679"/>
    </source>
</evidence>
<reference evidence="12 13" key="1">
    <citation type="journal article" date="2009" name="Genome Res.">
        <title>Comparative genomics of the fungal pathogens Candida dubliniensis and Candida albicans.</title>
        <authorList>
            <person name="Jackson A.P."/>
            <person name="Gamble J.A."/>
            <person name="Yeomans T."/>
            <person name="Moran G.P."/>
            <person name="Saunders D."/>
            <person name="Harris D."/>
            <person name="Aslett M."/>
            <person name="Barrell J.F."/>
            <person name="Butler G."/>
            <person name="Citiulo F."/>
            <person name="Coleman D.C."/>
            <person name="de Groot P.W.J."/>
            <person name="Goodwin T.J."/>
            <person name="Quail M.A."/>
            <person name="McQuillan J."/>
            <person name="Munro C.A."/>
            <person name="Pain A."/>
            <person name="Poulter R.T."/>
            <person name="Rajandream M.A."/>
            <person name="Renauld H."/>
            <person name="Spiering M.J."/>
            <person name="Tivey A."/>
            <person name="Gow N.A.R."/>
            <person name="Barrell B."/>
            <person name="Sullivan D.J."/>
            <person name="Berriman M."/>
        </authorList>
    </citation>
    <scope>NUCLEOTIDE SEQUENCE [LARGE SCALE GENOMIC DNA]</scope>
    <source>
        <strain evidence="13">CD36 / ATCC MYA-646 / CBS 7987 / NCPF 3949 / NRRL Y-17841</strain>
    </source>
</reference>
<organism evidence="12 13">
    <name type="scientific">Candida dubliniensis (strain CD36 / ATCC MYA-646 / CBS 7987 / NCPF 3949 / NRRL Y-17841)</name>
    <name type="common">Yeast</name>
    <dbReference type="NCBI Taxonomy" id="573826"/>
    <lineage>
        <taxon>Eukaryota</taxon>
        <taxon>Fungi</taxon>
        <taxon>Dikarya</taxon>
        <taxon>Ascomycota</taxon>
        <taxon>Saccharomycotina</taxon>
        <taxon>Pichiomycetes</taxon>
        <taxon>Debaryomycetaceae</taxon>
        <taxon>Candida/Lodderomyces clade</taxon>
        <taxon>Candida</taxon>
    </lineage>
</organism>
<dbReference type="GO" id="GO:0019367">
    <property type="term" value="P:fatty acid elongation, saturated fatty acid"/>
    <property type="evidence" value="ECO:0007669"/>
    <property type="project" value="TreeGrafter"/>
</dbReference>
<dbReference type="OrthoDB" id="10259681at2759"/>
<name>B9WEB6_CANDC</name>
<dbReference type="GeneID" id="8047089"/>
<feature type="transmembrane region" description="Helical" evidence="10">
    <location>
        <begin position="43"/>
        <end position="64"/>
    </location>
</feature>
<feature type="transmembrane region" description="Helical" evidence="10">
    <location>
        <begin position="243"/>
        <end position="264"/>
    </location>
</feature>
<dbReference type="EC" id="2.3.1.-" evidence="10"/>
<feature type="transmembrane region" description="Helical" evidence="10">
    <location>
        <begin position="326"/>
        <end position="348"/>
    </location>
</feature>
<dbReference type="VEuPathDB" id="FungiDB:CD36_85260"/>
<dbReference type="RefSeq" id="XP_002419433.1">
    <property type="nucleotide sequence ID" value="XM_002419388.1"/>
</dbReference>
<evidence type="ECO:0000313" key="13">
    <source>
        <dbReference type="Proteomes" id="UP000002605"/>
    </source>
</evidence>
<evidence type="ECO:0000256" key="7">
    <source>
        <dbReference type="ARBA" id="ARBA00023098"/>
    </source>
</evidence>
<dbReference type="PANTHER" id="PTHR11157">
    <property type="entry name" value="FATTY ACID ACYL TRANSFERASE-RELATED"/>
    <property type="match status" value="1"/>
</dbReference>
<evidence type="ECO:0000256" key="1">
    <source>
        <dbReference type="ARBA" id="ARBA00004141"/>
    </source>
</evidence>
<dbReference type="Pfam" id="PF01151">
    <property type="entry name" value="ELO"/>
    <property type="match status" value="1"/>
</dbReference>
<keyword evidence="13" id="KW-1185">Reference proteome</keyword>
<gene>
    <name evidence="11" type="ordered locus">Cd36_85260</name>
    <name evidence="12" type="ORF">CD36_85260</name>
</gene>
<dbReference type="Proteomes" id="UP000002605">
    <property type="component" value="Chromosome 3"/>
</dbReference>
<keyword evidence="3 10" id="KW-0808">Transferase</keyword>
<keyword evidence="9 10" id="KW-0275">Fatty acid biosynthesis</keyword>
<evidence type="ECO:0000256" key="2">
    <source>
        <dbReference type="ARBA" id="ARBA00022516"/>
    </source>
</evidence>
<dbReference type="GO" id="GO:0034625">
    <property type="term" value="P:fatty acid elongation, monounsaturated fatty acid"/>
    <property type="evidence" value="ECO:0007669"/>
    <property type="project" value="TreeGrafter"/>
</dbReference>
<feature type="transmembrane region" description="Helical" evidence="10">
    <location>
        <begin position="284"/>
        <end position="303"/>
    </location>
</feature>
<dbReference type="KEGG" id="cdu:CD36_85260"/>
<keyword evidence="8 10" id="KW-0472">Membrane</keyword>
<accession>B9WEB6</accession>
<evidence type="ECO:0000256" key="4">
    <source>
        <dbReference type="ARBA" id="ARBA00022692"/>
    </source>
</evidence>
<dbReference type="GO" id="GO:0030148">
    <property type="term" value="P:sphingolipid biosynthetic process"/>
    <property type="evidence" value="ECO:0007669"/>
    <property type="project" value="TreeGrafter"/>
</dbReference>
<comment type="similarity">
    <text evidence="10">Belongs to the ELO family.</text>
</comment>
<dbReference type="eggNOG" id="KOG3072">
    <property type="taxonomic scope" value="Eukaryota"/>
</dbReference>
<dbReference type="HOGENOM" id="CLU_017661_0_0_1"/>